<proteinExistence type="predicted"/>
<evidence type="ECO:0000313" key="2">
    <source>
        <dbReference type="Proteomes" id="UP000035704"/>
    </source>
</evidence>
<dbReference type="PATRIC" id="fig|84022.5.peg.657"/>
<organism evidence="1 2">
    <name type="scientific">Clostridium aceticum</name>
    <dbReference type="NCBI Taxonomy" id="84022"/>
    <lineage>
        <taxon>Bacteria</taxon>
        <taxon>Bacillati</taxon>
        <taxon>Bacillota</taxon>
        <taxon>Clostridia</taxon>
        <taxon>Eubacteriales</taxon>
        <taxon>Clostridiaceae</taxon>
        <taxon>Clostridium</taxon>
    </lineage>
</organism>
<name>A0A0D8I980_9CLOT</name>
<dbReference type="AlphaFoldDB" id="A0A0D8I980"/>
<reference evidence="1 2" key="1">
    <citation type="submission" date="2014-10" db="EMBL/GenBank/DDBJ databases">
        <title>Genome sequence of Clostridium aceticum DSM 1496.</title>
        <authorList>
            <person name="Poehlein A."/>
            <person name="Schiel-Bengelsdorf B."/>
            <person name="Gottschalk G."/>
            <person name="Duerre P."/>
            <person name="Daniel R."/>
        </authorList>
    </citation>
    <scope>NUCLEOTIDE SEQUENCE [LARGE SCALE GENOMIC DNA]</scope>
    <source>
        <strain evidence="1 2">DSM 1496</strain>
    </source>
</reference>
<sequence length="62" mass="7456">MKNETIVITQERMAGWLMFNRFHKINEKADLKDSSRKIYIFKDTPEIRSIMGKYNQFKDIVS</sequence>
<dbReference type="RefSeq" id="WP_044825200.1">
    <property type="nucleotide sequence ID" value="NZ_CP009687.1"/>
</dbReference>
<dbReference type="STRING" id="84022.CACET_c27210"/>
<gene>
    <name evidence="1" type="ORF">CACET_c27210</name>
</gene>
<dbReference type="Proteomes" id="UP000035704">
    <property type="component" value="Chromosome"/>
</dbReference>
<dbReference type="Pfam" id="PF18903">
    <property type="entry name" value="DUF5659"/>
    <property type="match status" value="1"/>
</dbReference>
<accession>A0A0D8I980</accession>
<keyword evidence="2" id="KW-1185">Reference proteome</keyword>
<dbReference type="InterPro" id="IPR043718">
    <property type="entry name" value="DUF5659"/>
</dbReference>
<dbReference type="EMBL" id="CP009687">
    <property type="protein sequence ID" value="AKL96166.1"/>
    <property type="molecule type" value="Genomic_DNA"/>
</dbReference>
<dbReference type="KEGG" id="cace:CACET_c27210"/>
<evidence type="ECO:0000313" key="1">
    <source>
        <dbReference type="EMBL" id="AKL96166.1"/>
    </source>
</evidence>
<dbReference type="OrthoDB" id="2637206at2"/>
<protein>
    <submittedName>
        <fullName evidence="1">Uncharacterized protein</fullName>
    </submittedName>
</protein>